<evidence type="ECO:0000256" key="1">
    <source>
        <dbReference type="SAM" id="Coils"/>
    </source>
</evidence>
<dbReference type="GeneID" id="8247830"/>
<feature type="coiled-coil region" evidence="1">
    <location>
        <begin position="146"/>
        <end position="183"/>
    </location>
</feature>
<evidence type="ECO:0000313" key="4">
    <source>
        <dbReference type="Proteomes" id="UP000002009"/>
    </source>
</evidence>
<proteinExistence type="predicted"/>
<accession>C1FIN3</accession>
<keyword evidence="1" id="KW-0175">Coiled coil</keyword>
<dbReference type="STRING" id="296587.C1FIN3"/>
<sequence length="331" mass="36583">MASVTSTRALSASRAASLRGASHLKSSARAAVAAPRRRRPNHAGKCLAYFDDSSDFGGGGSGVDPESLAILQQRLGQRIDLEGEGAERLNKTAGLLLDASGRAIDKDERRKVLKADEAGQAQQALEISYDPEGLFPDVDETSASMLIDKKMKAKEIELQKKEEEELRKEYEAARAELEAARDARIQPTTHDELVAYFFSTEFNEMEYEIVKQRPLLTDDFFAYLAARRDGEGDEEEKGKLDALFTVTSNFVGFVDQTTRAMLSPLERMKKLLGAKDKRAMILEMVDNDELDLNLMALLKTNINTARQAGQEDAAKFMEKIYAACAKFVDGA</sequence>
<name>C1FIN3_MICCC</name>
<protein>
    <submittedName>
        <fullName evidence="3">Uncharacterized protein</fullName>
    </submittedName>
</protein>
<dbReference type="Proteomes" id="UP000002009">
    <property type="component" value="Chromosome 12"/>
</dbReference>
<dbReference type="EMBL" id="CP001577">
    <property type="protein sequence ID" value="ACO70202.1"/>
    <property type="molecule type" value="Genomic_DNA"/>
</dbReference>
<dbReference type="OrthoDB" id="513821at2759"/>
<organism evidence="3 4">
    <name type="scientific">Micromonas commoda (strain RCC299 / NOUM17 / CCMP2709)</name>
    <name type="common">Picoplanktonic green alga</name>
    <dbReference type="NCBI Taxonomy" id="296587"/>
    <lineage>
        <taxon>Eukaryota</taxon>
        <taxon>Viridiplantae</taxon>
        <taxon>Chlorophyta</taxon>
        <taxon>Mamiellophyceae</taxon>
        <taxon>Mamiellales</taxon>
        <taxon>Mamiellaceae</taxon>
        <taxon>Micromonas</taxon>
    </lineage>
</organism>
<keyword evidence="4" id="KW-1185">Reference proteome</keyword>
<reference evidence="3 4" key="1">
    <citation type="journal article" date="2009" name="Science">
        <title>Green evolution and dynamic adaptations revealed by genomes of the marine picoeukaryotes Micromonas.</title>
        <authorList>
            <person name="Worden A.Z."/>
            <person name="Lee J.H."/>
            <person name="Mock T."/>
            <person name="Rouze P."/>
            <person name="Simmons M.P."/>
            <person name="Aerts A.L."/>
            <person name="Allen A.E."/>
            <person name="Cuvelier M.L."/>
            <person name="Derelle E."/>
            <person name="Everett M.V."/>
            <person name="Foulon E."/>
            <person name="Grimwood J."/>
            <person name="Gundlach H."/>
            <person name="Henrissat B."/>
            <person name="Napoli C."/>
            <person name="McDonald S.M."/>
            <person name="Parker M.S."/>
            <person name="Rombauts S."/>
            <person name="Salamov A."/>
            <person name="Von Dassow P."/>
            <person name="Badger J.H."/>
            <person name="Coutinho P.M."/>
            <person name="Demir E."/>
            <person name="Dubchak I."/>
            <person name="Gentemann C."/>
            <person name="Eikrem W."/>
            <person name="Gready J.E."/>
            <person name="John U."/>
            <person name="Lanier W."/>
            <person name="Lindquist E.A."/>
            <person name="Lucas S."/>
            <person name="Mayer K.F."/>
            <person name="Moreau H."/>
            <person name="Not F."/>
            <person name="Otillar R."/>
            <person name="Panaud O."/>
            <person name="Pangilinan J."/>
            <person name="Paulsen I."/>
            <person name="Piegu B."/>
            <person name="Poliakov A."/>
            <person name="Robbens S."/>
            <person name="Schmutz J."/>
            <person name="Toulza E."/>
            <person name="Wyss T."/>
            <person name="Zelensky A."/>
            <person name="Zhou K."/>
            <person name="Armbrust E.V."/>
            <person name="Bhattacharya D."/>
            <person name="Goodenough U.W."/>
            <person name="Van de Peer Y."/>
            <person name="Grigoriev I.V."/>
        </authorList>
    </citation>
    <scope>NUCLEOTIDE SEQUENCE [LARGE SCALE GENOMIC DNA]</scope>
    <source>
        <strain evidence="4">RCC299 / NOUM17</strain>
    </source>
</reference>
<evidence type="ECO:0000256" key="2">
    <source>
        <dbReference type="SAM" id="MobiDB-lite"/>
    </source>
</evidence>
<dbReference type="eggNOG" id="ENOG502QPRG">
    <property type="taxonomic scope" value="Eukaryota"/>
</dbReference>
<dbReference type="AlphaFoldDB" id="C1FIN3"/>
<feature type="compositionally biased region" description="Low complexity" evidence="2">
    <location>
        <begin position="1"/>
        <end position="21"/>
    </location>
</feature>
<dbReference type="PANTHER" id="PTHR36333:SF1">
    <property type="entry name" value="DIMETHYLALLYL, ADENOSINE TRNA METHYLTHIOTRANSFERASE"/>
    <property type="match status" value="1"/>
</dbReference>
<dbReference type="InParanoid" id="C1FIN3"/>
<evidence type="ECO:0000313" key="3">
    <source>
        <dbReference type="EMBL" id="ACO70202.1"/>
    </source>
</evidence>
<dbReference type="RefSeq" id="XP_002508944.1">
    <property type="nucleotide sequence ID" value="XM_002508898.1"/>
</dbReference>
<gene>
    <name evidence="3" type="ORF">MICPUN_109309</name>
</gene>
<feature type="region of interest" description="Disordered" evidence="2">
    <location>
        <begin position="1"/>
        <end position="40"/>
    </location>
</feature>
<dbReference type="KEGG" id="mis:MICPUN_109309"/>
<dbReference type="PANTHER" id="PTHR36333">
    <property type="entry name" value="DIMETHYLALLYL, ADENOSINE TRNA METHYLTHIOTRANSFERASE"/>
    <property type="match status" value="1"/>
</dbReference>